<feature type="compositionally biased region" description="Basic residues" evidence="5">
    <location>
        <begin position="44"/>
        <end position="54"/>
    </location>
</feature>
<comment type="similarity">
    <text evidence="1">Belongs to the peptidase C48 family.</text>
</comment>
<gene>
    <name evidence="7" type="ORF">THAOC_22267</name>
</gene>
<evidence type="ECO:0000256" key="2">
    <source>
        <dbReference type="ARBA" id="ARBA00022670"/>
    </source>
</evidence>
<dbReference type="GO" id="GO:0006508">
    <property type="term" value="P:proteolysis"/>
    <property type="evidence" value="ECO:0007669"/>
    <property type="project" value="UniProtKB-KW"/>
</dbReference>
<dbReference type="GO" id="GO:0008234">
    <property type="term" value="F:cysteine-type peptidase activity"/>
    <property type="evidence" value="ECO:0007669"/>
    <property type="project" value="UniProtKB-KW"/>
</dbReference>
<sequence length="266" mass="29708">MADRLILDFDDALVHASDLALLDSDVAWLNDACINFQMTRLQHRASAKGAKKRPRESEGGDGSCHRPPGEDDLFLDPSVVSFLMHQLPPDDEDYDHEIANLNRGWNLPRSQSKDRRRIFIPVSDQFGASRSAFSRPGGGNHWSMLLWEVSREEVSFGHFDSSSGLNREAAVAVARKVVDVLRVSNSDHDGCRVRVVERKTPQQGNGHDCGVFALGVAEILAAMPFGMEKAEEELQKQYDERGGQGEFAIRLRRRIGDDIRRLAASK</sequence>
<dbReference type="eggNOG" id="KOG3246">
    <property type="taxonomic scope" value="Eukaryota"/>
</dbReference>
<dbReference type="Proteomes" id="UP000266841">
    <property type="component" value="Unassembled WGS sequence"/>
</dbReference>
<keyword evidence="3" id="KW-0378">Hydrolase</keyword>
<evidence type="ECO:0000313" key="8">
    <source>
        <dbReference type="Proteomes" id="UP000266841"/>
    </source>
</evidence>
<dbReference type="Gene3D" id="3.40.395.10">
    <property type="entry name" value="Adenoviral Proteinase, Chain A"/>
    <property type="match status" value="1"/>
</dbReference>
<dbReference type="EMBL" id="AGNL01027465">
    <property type="protein sequence ID" value="EJK57657.1"/>
    <property type="molecule type" value="Genomic_DNA"/>
</dbReference>
<dbReference type="InterPro" id="IPR044613">
    <property type="entry name" value="Nep1/2-like"/>
</dbReference>
<evidence type="ECO:0000256" key="1">
    <source>
        <dbReference type="ARBA" id="ARBA00005234"/>
    </source>
</evidence>
<evidence type="ECO:0000259" key="6">
    <source>
        <dbReference type="PROSITE" id="PS50600"/>
    </source>
</evidence>
<accession>K0SGG0</accession>
<name>K0SGG0_THAOC</name>
<evidence type="ECO:0000313" key="7">
    <source>
        <dbReference type="EMBL" id="EJK57657.1"/>
    </source>
</evidence>
<feature type="domain" description="Ubiquitin-like protease family profile" evidence="6">
    <location>
        <begin position="12"/>
        <end position="220"/>
    </location>
</feature>
<dbReference type="AlphaFoldDB" id="K0SGG0"/>
<keyword evidence="8" id="KW-1185">Reference proteome</keyword>
<organism evidence="7 8">
    <name type="scientific">Thalassiosira oceanica</name>
    <name type="common">Marine diatom</name>
    <dbReference type="NCBI Taxonomy" id="159749"/>
    <lineage>
        <taxon>Eukaryota</taxon>
        <taxon>Sar</taxon>
        <taxon>Stramenopiles</taxon>
        <taxon>Ochrophyta</taxon>
        <taxon>Bacillariophyta</taxon>
        <taxon>Coscinodiscophyceae</taxon>
        <taxon>Thalassiosirophycidae</taxon>
        <taxon>Thalassiosirales</taxon>
        <taxon>Thalassiosiraceae</taxon>
        <taxon>Thalassiosira</taxon>
    </lineage>
</organism>
<comment type="caution">
    <text evidence="7">The sequence shown here is derived from an EMBL/GenBank/DDBJ whole genome shotgun (WGS) entry which is preliminary data.</text>
</comment>
<dbReference type="PROSITE" id="PS50600">
    <property type="entry name" value="ULP_PROTEASE"/>
    <property type="match status" value="1"/>
</dbReference>
<evidence type="ECO:0000256" key="5">
    <source>
        <dbReference type="SAM" id="MobiDB-lite"/>
    </source>
</evidence>
<dbReference type="InterPro" id="IPR038765">
    <property type="entry name" value="Papain-like_cys_pep_sf"/>
</dbReference>
<protein>
    <recommendedName>
        <fullName evidence="6">Ubiquitin-like protease family profile domain-containing protein</fullName>
    </recommendedName>
</protein>
<keyword evidence="4" id="KW-0788">Thiol protease</keyword>
<dbReference type="InterPro" id="IPR003653">
    <property type="entry name" value="Peptidase_C48_C"/>
</dbReference>
<evidence type="ECO:0000256" key="4">
    <source>
        <dbReference type="ARBA" id="ARBA00022807"/>
    </source>
</evidence>
<reference evidence="7 8" key="1">
    <citation type="journal article" date="2012" name="Genome Biol.">
        <title>Genome and low-iron response of an oceanic diatom adapted to chronic iron limitation.</title>
        <authorList>
            <person name="Lommer M."/>
            <person name="Specht M."/>
            <person name="Roy A.S."/>
            <person name="Kraemer L."/>
            <person name="Andreson R."/>
            <person name="Gutowska M.A."/>
            <person name="Wolf J."/>
            <person name="Bergner S.V."/>
            <person name="Schilhabel M.B."/>
            <person name="Klostermeier U.C."/>
            <person name="Beiko R.G."/>
            <person name="Rosenstiel P."/>
            <person name="Hippler M."/>
            <person name="Laroche J."/>
        </authorList>
    </citation>
    <scope>NUCLEOTIDE SEQUENCE [LARGE SCALE GENOMIC DNA]</scope>
    <source>
        <strain evidence="7 8">CCMP1005</strain>
    </source>
</reference>
<evidence type="ECO:0000256" key="3">
    <source>
        <dbReference type="ARBA" id="ARBA00022801"/>
    </source>
</evidence>
<feature type="compositionally biased region" description="Basic and acidic residues" evidence="5">
    <location>
        <begin position="55"/>
        <end position="69"/>
    </location>
</feature>
<dbReference type="PANTHER" id="PTHR46468:SF1">
    <property type="entry name" value="SENTRIN-SPECIFIC PROTEASE 8"/>
    <property type="match status" value="1"/>
</dbReference>
<keyword evidence="2" id="KW-0645">Protease</keyword>
<dbReference type="OMA" id="VSFLMHQ"/>
<dbReference type="GO" id="GO:0019784">
    <property type="term" value="F:deNEDDylase activity"/>
    <property type="evidence" value="ECO:0007669"/>
    <property type="project" value="InterPro"/>
</dbReference>
<dbReference type="SUPFAM" id="SSF54001">
    <property type="entry name" value="Cysteine proteinases"/>
    <property type="match status" value="1"/>
</dbReference>
<feature type="region of interest" description="Disordered" evidence="5">
    <location>
        <begin position="44"/>
        <end position="70"/>
    </location>
</feature>
<proteinExistence type="inferred from homology"/>
<dbReference type="PANTHER" id="PTHR46468">
    <property type="entry name" value="SENTRIN-SPECIFIC PROTEASE 8"/>
    <property type="match status" value="1"/>
</dbReference>
<dbReference type="GO" id="GO:0000338">
    <property type="term" value="P:protein deneddylation"/>
    <property type="evidence" value="ECO:0007669"/>
    <property type="project" value="TreeGrafter"/>
</dbReference>
<dbReference type="OrthoDB" id="5065855at2759"/>
<dbReference type="Pfam" id="PF02902">
    <property type="entry name" value="Peptidase_C48"/>
    <property type="match status" value="1"/>
</dbReference>